<dbReference type="Pfam" id="PF01261">
    <property type="entry name" value="AP_endonuc_2"/>
    <property type="match status" value="1"/>
</dbReference>
<dbReference type="PANTHER" id="PTHR43489">
    <property type="entry name" value="ISOMERASE"/>
    <property type="match status" value="1"/>
</dbReference>
<name>A0A4U8Q414_9FIRM</name>
<dbReference type="Proteomes" id="UP000306509">
    <property type="component" value="Unassembled WGS sequence"/>
</dbReference>
<dbReference type="PANTHER" id="PTHR43489:SF7">
    <property type="entry name" value="3-DEHYDRO-D-GULOSIDE 4-EPIMERASE-RELATED"/>
    <property type="match status" value="1"/>
</dbReference>
<protein>
    <submittedName>
        <fullName evidence="3">D-tagatose 3-epimerase</fullName>
        <ecNumber evidence="3">5.3.1.-</ecNumber>
    </submittedName>
</protein>
<dbReference type="InterPro" id="IPR036237">
    <property type="entry name" value="Xyl_isomerase-like_sf"/>
</dbReference>
<dbReference type="Gene3D" id="3.20.20.150">
    <property type="entry name" value="Divalent-metal-dependent TIM barrel enzymes"/>
    <property type="match status" value="1"/>
</dbReference>
<gene>
    <name evidence="3" type="ORF">DSM106044_03639</name>
</gene>
<sequence length="266" mass="30097">MRFGCCLNMIAEGADGTGIEFLEQLVSCGYDYAELPLAQMMDLSEDEFGKLKHCVDTSGVNCEVCNNFFPTGYRLTGPDADMEANLNYAAEALERAHRLGVKYVVFGSGPAKNVPDGFPLEQGYQQVVSLLQQVNDIAHNLDITIVIEPLRRQECNLINTFEEGCRLARAVDRENVKVLVDFYHLTEEKEPVEHLLKEGKEYLRHVHFARPDGRVYPESIEEETYQPFIDALKAISYDGRVSCEAYTHDYGVSAPKALAFFKKYFR</sequence>
<keyword evidence="1 3" id="KW-0413">Isomerase</keyword>
<comment type="caution">
    <text evidence="3">The sequence shown here is derived from an EMBL/GenBank/DDBJ whole genome shotgun (WGS) entry which is preliminary data.</text>
</comment>
<dbReference type="EC" id="5.3.1.-" evidence="3"/>
<dbReference type="EMBL" id="QGQD01000069">
    <property type="protein sequence ID" value="TLC99436.1"/>
    <property type="molecule type" value="Genomic_DNA"/>
</dbReference>
<dbReference type="STRING" id="180332.GCA_000797495_05609"/>
<evidence type="ECO:0000313" key="3">
    <source>
        <dbReference type="EMBL" id="TLC99436.1"/>
    </source>
</evidence>
<dbReference type="InterPro" id="IPR050417">
    <property type="entry name" value="Sugar_Epim/Isomerase"/>
</dbReference>
<dbReference type="AlphaFoldDB" id="A0A4U8Q414"/>
<proteinExistence type="predicted"/>
<organism evidence="3 4">
    <name type="scientific">Robinsoniella peoriensis</name>
    <dbReference type="NCBI Taxonomy" id="180332"/>
    <lineage>
        <taxon>Bacteria</taxon>
        <taxon>Bacillati</taxon>
        <taxon>Bacillota</taxon>
        <taxon>Clostridia</taxon>
        <taxon>Lachnospirales</taxon>
        <taxon>Lachnospiraceae</taxon>
        <taxon>Robinsoniella</taxon>
    </lineage>
</organism>
<dbReference type="RefSeq" id="WP_138003252.1">
    <property type="nucleotide sequence ID" value="NZ_QGQD01000069.1"/>
</dbReference>
<evidence type="ECO:0000259" key="2">
    <source>
        <dbReference type="Pfam" id="PF01261"/>
    </source>
</evidence>
<keyword evidence="4" id="KW-1185">Reference proteome</keyword>
<accession>A0A4U8Q414</accession>
<dbReference type="InterPro" id="IPR013022">
    <property type="entry name" value="Xyl_isomerase-like_TIM-brl"/>
</dbReference>
<evidence type="ECO:0000256" key="1">
    <source>
        <dbReference type="ARBA" id="ARBA00023235"/>
    </source>
</evidence>
<reference evidence="3 4" key="1">
    <citation type="journal article" date="2019" name="Anaerobe">
        <title>Detection of Robinsoniella peoriensis in multiple bone samples of a trauma patient.</title>
        <authorList>
            <person name="Schrottner P."/>
            <person name="Hartwich K."/>
            <person name="Bunk B."/>
            <person name="Schober I."/>
            <person name="Helbig S."/>
            <person name="Rudolph W.W."/>
            <person name="Gunzer F."/>
        </authorList>
    </citation>
    <scope>NUCLEOTIDE SEQUENCE [LARGE SCALE GENOMIC DNA]</scope>
    <source>
        <strain evidence="3 4">DSM 106044</strain>
    </source>
</reference>
<feature type="domain" description="Xylose isomerase-like TIM barrel" evidence="2">
    <location>
        <begin position="23"/>
        <end position="263"/>
    </location>
</feature>
<evidence type="ECO:0000313" key="4">
    <source>
        <dbReference type="Proteomes" id="UP000306509"/>
    </source>
</evidence>
<dbReference type="GO" id="GO:0016853">
    <property type="term" value="F:isomerase activity"/>
    <property type="evidence" value="ECO:0007669"/>
    <property type="project" value="UniProtKB-KW"/>
</dbReference>
<dbReference type="SUPFAM" id="SSF51658">
    <property type="entry name" value="Xylose isomerase-like"/>
    <property type="match status" value="1"/>
</dbReference>